<dbReference type="PANTHER" id="PTHR43252:SF5">
    <property type="entry name" value="TRANSCRIPTIONAL REGULATOR, PADR-LIKE FAMILY"/>
    <property type="match status" value="1"/>
</dbReference>
<dbReference type="InterPro" id="IPR036388">
    <property type="entry name" value="WH-like_DNA-bd_sf"/>
</dbReference>
<dbReference type="AlphaFoldDB" id="A0A0M0BMU0"/>
<dbReference type="SUPFAM" id="SSF46785">
    <property type="entry name" value="Winged helix' DNA-binding domain"/>
    <property type="match status" value="1"/>
</dbReference>
<protein>
    <recommendedName>
        <fullName evidence="1">Transcription regulator PadR N-terminal domain-containing protein</fullName>
    </recommendedName>
</protein>
<comment type="caution">
    <text evidence="2">The sequence shown here is derived from an EMBL/GenBank/DDBJ whole genome shotgun (WGS) entry which is preliminary data.</text>
</comment>
<organism evidence="2 3">
    <name type="scientific">miscellaneous Crenarchaeota group-15 archaeon DG-45</name>
    <dbReference type="NCBI Taxonomy" id="1685127"/>
    <lineage>
        <taxon>Archaea</taxon>
        <taxon>Candidatus Bathyarchaeota</taxon>
        <taxon>MCG-15</taxon>
    </lineage>
</organism>
<dbReference type="InterPro" id="IPR036390">
    <property type="entry name" value="WH_DNA-bd_sf"/>
</dbReference>
<dbReference type="PATRIC" id="fig|1685127.3.peg.1438"/>
<gene>
    <name evidence="2" type="ORF">AC482_05280</name>
</gene>
<reference evidence="2 3" key="1">
    <citation type="submission" date="2015-06" db="EMBL/GenBank/DDBJ databases">
        <title>New insights into the roles of widespread benthic archaea in carbon and nitrogen cycling.</title>
        <authorList>
            <person name="Lazar C.S."/>
            <person name="Baker B.J."/>
            <person name="Seitz K.W."/>
            <person name="Hyde A.S."/>
            <person name="Dick G.J."/>
            <person name="Hinrichs K.-U."/>
            <person name="Teske A.P."/>
        </authorList>
    </citation>
    <scope>NUCLEOTIDE SEQUENCE [LARGE SCALE GENOMIC DNA]</scope>
    <source>
        <strain evidence="2">DG-45</strain>
    </source>
</reference>
<accession>A0A0M0BMU0</accession>
<dbReference type="Proteomes" id="UP000037210">
    <property type="component" value="Unassembled WGS sequence"/>
</dbReference>
<dbReference type="PANTHER" id="PTHR43252">
    <property type="entry name" value="TRANSCRIPTIONAL REGULATOR YQJI"/>
    <property type="match status" value="1"/>
</dbReference>
<dbReference type="EMBL" id="LFWZ01000048">
    <property type="protein sequence ID" value="KON29892.1"/>
    <property type="molecule type" value="Genomic_DNA"/>
</dbReference>
<evidence type="ECO:0000313" key="2">
    <source>
        <dbReference type="EMBL" id="KON29892.1"/>
    </source>
</evidence>
<dbReference type="Pfam" id="PF03551">
    <property type="entry name" value="PadR"/>
    <property type="match status" value="1"/>
</dbReference>
<evidence type="ECO:0000313" key="3">
    <source>
        <dbReference type="Proteomes" id="UP000037210"/>
    </source>
</evidence>
<proteinExistence type="predicted"/>
<dbReference type="InterPro" id="IPR005149">
    <property type="entry name" value="Tscrpt_reg_PadR_N"/>
</dbReference>
<sequence>MAKVPRGFTRFYVLNLLKERPMTGKEIMDEAERQSEGAWRPSPGLIYPLLGRLLKRELIEETDDGKFTITSRGESTLERYTGIQEQLETQLRIARQLSLSLFEAGRLITEDAIDRIMSVTATAQEAVGKGSKDLQKSFYRRYRAFLEGELERIERMHPDEPEEAEEPS</sequence>
<name>A0A0M0BMU0_9ARCH</name>
<evidence type="ECO:0000259" key="1">
    <source>
        <dbReference type="Pfam" id="PF03551"/>
    </source>
</evidence>
<dbReference type="Gene3D" id="1.10.10.10">
    <property type="entry name" value="Winged helix-like DNA-binding domain superfamily/Winged helix DNA-binding domain"/>
    <property type="match status" value="1"/>
</dbReference>
<feature type="domain" description="Transcription regulator PadR N-terminal" evidence="1">
    <location>
        <begin position="13"/>
        <end position="78"/>
    </location>
</feature>